<accession>A0AAV4LPB0</accession>
<name>A0AAV4LPB0_BABCB</name>
<feature type="compositionally biased region" description="Basic and acidic residues" evidence="1">
    <location>
        <begin position="59"/>
        <end position="72"/>
    </location>
</feature>
<dbReference type="EMBL" id="BPLF01000001">
    <property type="protein sequence ID" value="GIX61748.1"/>
    <property type="molecule type" value="Genomic_DNA"/>
</dbReference>
<evidence type="ECO:0000256" key="1">
    <source>
        <dbReference type="SAM" id="MobiDB-lite"/>
    </source>
</evidence>
<protein>
    <submittedName>
        <fullName evidence="2">Uncharacterized protein</fullName>
    </submittedName>
</protein>
<dbReference type="RefSeq" id="XP_067713819.1">
    <property type="nucleotide sequence ID" value="XM_067857718.1"/>
</dbReference>
<gene>
    <name evidence="2" type="ORF">BcabD6B2_11830</name>
</gene>
<comment type="caution">
    <text evidence="2">The sequence shown here is derived from an EMBL/GenBank/DDBJ whole genome shotgun (WGS) entry which is preliminary data.</text>
</comment>
<evidence type="ECO:0000313" key="3">
    <source>
        <dbReference type="Proteomes" id="UP001497744"/>
    </source>
</evidence>
<organism evidence="2 3">
    <name type="scientific">Babesia caballi</name>
    <dbReference type="NCBI Taxonomy" id="5871"/>
    <lineage>
        <taxon>Eukaryota</taxon>
        <taxon>Sar</taxon>
        <taxon>Alveolata</taxon>
        <taxon>Apicomplexa</taxon>
        <taxon>Aconoidasida</taxon>
        <taxon>Piroplasmida</taxon>
        <taxon>Babesiidae</taxon>
        <taxon>Babesia</taxon>
    </lineage>
</organism>
<dbReference type="GeneID" id="94193231"/>
<evidence type="ECO:0000313" key="2">
    <source>
        <dbReference type="EMBL" id="GIX61748.1"/>
    </source>
</evidence>
<proteinExistence type="predicted"/>
<reference evidence="2 3" key="1">
    <citation type="submission" date="2021-06" db="EMBL/GenBank/DDBJ databases">
        <title>Genome sequence of Babesia caballi.</title>
        <authorList>
            <person name="Yamagishi J."/>
            <person name="Kidaka T."/>
            <person name="Ochi A."/>
        </authorList>
    </citation>
    <scope>NUCLEOTIDE SEQUENCE [LARGE SCALE GENOMIC DNA]</scope>
    <source>
        <strain evidence="2">USDA-D6B2</strain>
    </source>
</reference>
<dbReference type="AlphaFoldDB" id="A0AAV4LPB0"/>
<dbReference type="Proteomes" id="UP001497744">
    <property type="component" value="Unassembled WGS sequence"/>
</dbReference>
<sequence>MAAHLRKKKRDETAVQLQQLLLDGHVVEDGVEHAERLQNERQVHVHVVEHADLRVAQQRKELEERDHVDVRAPELAAVDEDVGQAGGEDKEREAGLELSVRLHLYHPLGAALVGAL</sequence>
<keyword evidence="3" id="KW-1185">Reference proteome</keyword>
<feature type="region of interest" description="Disordered" evidence="1">
    <location>
        <begin position="59"/>
        <end position="91"/>
    </location>
</feature>